<reference evidence="3" key="1">
    <citation type="submission" date="2020-12" db="EMBL/GenBank/DDBJ databases">
        <title>Marinomonas arctica sp. nov., a psychrotolerant bacterium isolated from the Arctic.</title>
        <authorList>
            <person name="Zhang Y."/>
        </authorList>
    </citation>
    <scope>NUCLEOTIDE SEQUENCE</scope>
    <source>
        <strain evidence="3">C1424</strain>
    </source>
</reference>
<feature type="signal peptide" evidence="2">
    <location>
        <begin position="1"/>
        <end position="20"/>
    </location>
</feature>
<dbReference type="AlphaFoldDB" id="A0A934JQI2"/>
<dbReference type="RefSeq" id="WP_199468620.1">
    <property type="nucleotide sequence ID" value="NZ_JAEMNX010000011.1"/>
</dbReference>
<feature type="region of interest" description="Disordered" evidence="1">
    <location>
        <begin position="95"/>
        <end position="126"/>
    </location>
</feature>
<evidence type="ECO:0000313" key="4">
    <source>
        <dbReference type="Proteomes" id="UP000628710"/>
    </source>
</evidence>
<protein>
    <recommendedName>
        <fullName evidence="5">Late embryogenesis abundant protein</fullName>
    </recommendedName>
</protein>
<dbReference type="Proteomes" id="UP000628710">
    <property type="component" value="Unassembled WGS sequence"/>
</dbReference>
<gene>
    <name evidence="3" type="ORF">I8J31_11060</name>
</gene>
<organism evidence="3 4">
    <name type="scientific">Marinomonas transparens</name>
    <dbReference type="NCBI Taxonomy" id="2795388"/>
    <lineage>
        <taxon>Bacteria</taxon>
        <taxon>Pseudomonadati</taxon>
        <taxon>Pseudomonadota</taxon>
        <taxon>Gammaproteobacteria</taxon>
        <taxon>Oceanospirillales</taxon>
        <taxon>Oceanospirillaceae</taxon>
        <taxon>Marinomonas</taxon>
    </lineage>
</organism>
<proteinExistence type="predicted"/>
<feature type="chain" id="PRO_5037887596" description="Late embryogenesis abundant protein" evidence="2">
    <location>
        <begin position="21"/>
        <end position="126"/>
    </location>
</feature>
<dbReference type="EMBL" id="JAEMNX010000011">
    <property type="protein sequence ID" value="MBJ7538214.1"/>
    <property type="molecule type" value="Genomic_DNA"/>
</dbReference>
<name>A0A934JQI2_9GAMM</name>
<sequence>MQYMKLLIGSLILISSLLYAEESAVDKTKDSAVELWKNAKEATVELVGKASEKASAVGEKASETGSKASSNVKATGIIVWDVLKEAGAATAQSAKKGMEKIRQLGDEKSDKEKCNEDHAPCYKGKE</sequence>
<evidence type="ECO:0000313" key="3">
    <source>
        <dbReference type="EMBL" id="MBJ7538214.1"/>
    </source>
</evidence>
<evidence type="ECO:0008006" key="5">
    <source>
        <dbReference type="Google" id="ProtNLM"/>
    </source>
</evidence>
<comment type="caution">
    <text evidence="3">The sequence shown here is derived from an EMBL/GenBank/DDBJ whole genome shotgun (WGS) entry which is preliminary data.</text>
</comment>
<keyword evidence="4" id="KW-1185">Reference proteome</keyword>
<keyword evidence="2" id="KW-0732">Signal</keyword>
<evidence type="ECO:0000256" key="1">
    <source>
        <dbReference type="SAM" id="MobiDB-lite"/>
    </source>
</evidence>
<feature type="compositionally biased region" description="Basic and acidic residues" evidence="1">
    <location>
        <begin position="96"/>
        <end position="126"/>
    </location>
</feature>
<accession>A0A934JQI2</accession>
<evidence type="ECO:0000256" key="2">
    <source>
        <dbReference type="SAM" id="SignalP"/>
    </source>
</evidence>